<reference evidence="2 3" key="1">
    <citation type="submission" date="2016-10" db="EMBL/GenBank/DDBJ databases">
        <title>Genome Sequence of Pseudomonas putida GM4FR.</title>
        <authorList>
            <person name="Poehlein A."/>
            <person name="Wemheuer F."/>
            <person name="Hollensteiner J."/>
            <person name="Wemheuer B."/>
        </authorList>
    </citation>
    <scope>NUCLEOTIDE SEQUENCE [LARGE SCALE GENOMIC DNA]</scope>
    <source>
        <strain evidence="2 3">GM4FR</strain>
    </source>
</reference>
<gene>
    <name evidence="2" type="ORF">PSEMO_32580</name>
</gene>
<organism evidence="2 3">
    <name type="scientific">Pseudomonas putida</name>
    <name type="common">Arthrobacter siderocapsulatus</name>
    <dbReference type="NCBI Taxonomy" id="303"/>
    <lineage>
        <taxon>Bacteria</taxon>
        <taxon>Pseudomonadati</taxon>
        <taxon>Pseudomonadota</taxon>
        <taxon>Gammaproteobacteria</taxon>
        <taxon>Pseudomonadales</taxon>
        <taxon>Pseudomonadaceae</taxon>
        <taxon>Pseudomonas</taxon>
    </lineage>
</organism>
<proteinExistence type="predicted"/>
<evidence type="ECO:0000313" key="3">
    <source>
        <dbReference type="Proteomes" id="UP000186736"/>
    </source>
</evidence>
<comment type="caution">
    <text evidence="2">The sequence shown here is derived from an EMBL/GenBank/DDBJ whole genome shotgun (WGS) entry which is preliminary data.</text>
</comment>
<name>A0A1Q9R3F0_PSEPU</name>
<feature type="compositionally biased region" description="Polar residues" evidence="1">
    <location>
        <begin position="1"/>
        <end position="24"/>
    </location>
</feature>
<dbReference type="RefSeq" id="WP_075804066.1">
    <property type="nucleotide sequence ID" value="NZ_MKZO01000026.1"/>
</dbReference>
<feature type="region of interest" description="Disordered" evidence="1">
    <location>
        <begin position="79"/>
        <end position="147"/>
    </location>
</feature>
<accession>A0A1Q9R3F0</accession>
<feature type="region of interest" description="Disordered" evidence="1">
    <location>
        <begin position="1"/>
        <end position="62"/>
    </location>
</feature>
<sequence length="195" mass="19451">MARKITTQSAGQSEASTAQASKSADAQPGSPEPSAAELSLPLGSAGETKIETVASGADGAGVTDLTVPVEDAAAGQVVAGAAAAGSETPLNKGFPETGGSTAGESTDVDAADTGGIDPDSVHADADADADEDASVDTGVESPANANPLAVQIYPLRSYMDAGELRRRGGAAYTAPRRHAEDLVQRKLASFEPLED</sequence>
<dbReference type="AlphaFoldDB" id="A0A1Q9R3F0"/>
<evidence type="ECO:0000313" key="2">
    <source>
        <dbReference type="EMBL" id="OLS61885.1"/>
    </source>
</evidence>
<evidence type="ECO:0000256" key="1">
    <source>
        <dbReference type="SAM" id="MobiDB-lite"/>
    </source>
</evidence>
<dbReference type="EMBL" id="MKZO01000026">
    <property type="protein sequence ID" value="OLS61885.1"/>
    <property type="molecule type" value="Genomic_DNA"/>
</dbReference>
<dbReference type="Proteomes" id="UP000186736">
    <property type="component" value="Unassembled WGS sequence"/>
</dbReference>
<protein>
    <submittedName>
        <fullName evidence="2">Uncharacterized protein</fullName>
    </submittedName>
</protein>